<sequence length="990" mass="112446">MADPFSVAGSAVGVISLGLTVCQGLLAYYGPFKAYDEQIQDVANRITNFDSTLKVLKNVLNNTRVFSSPLTSQSANVALDSVCDCQEGLNRLRKMLDKCNSTSTGLLGGRIQLNRIMYPFKRDTLMTLLETVSWLQAHLSTTLQTLNIAMLVISQEKTDIAIAFSTSNALNTSRMLLNAERSDQRGMSIENRLEILEDHLKQMRIEKAPNKTQPVLTPGLLRSALEQQQILDGESHNQGITTIAQRNRGRKRCSCRTTYFRGERNAGLASTSGCELHAESKNVVDLLYRRIFCRWALRISLEISYSSTFGAGGFSISPKLEFRAIVPEESQIFINLHNAEESLKSRDVSTVIQNTHKALIEAFCAGEASMTDTLQSGDSILHIVTRWQRYSSHWDSRSRIVWRLFIQNLLQAGLSPNLVNYRGETPVDNMIDNFGHESNDMEKQQITIDICSDLLQAGGYMTLQSLDWRHHKNVIDPFYHMYRMDGRRNDDFLEDLSFRLIWRIADEKGHQDIYLPEELEPLVYKSRKLMAAQLRRTIDFQQWINTYTRWGDGLAMILQSGHAAPEGALEAACEGDCEESVNILVNDYKCFIGYGVLKIASLHHNQTICNIIVQGLIHRRRQLQALAAEHLPRSVQDQLRIESSSLLNVHAYEAYKLIQTTSACLEGLLEHYSWSVFDCIGVNFDLAERLWSAGFRDVDEIDRDNQTCLTKVWTRTPPCDLEVFLQKTNWLVGKGADLHHQKLSGSALHDIGNNVGSILYWMKEDNLQHSLWKVNALTESSKALLRTILSYNTRDDCKCACSPNGCSPMTTLLSGLLPTRTDHDTAAKLIRLFAELLRVVFFPSKLESELDEALKDHLSIGIIRYITFKSLDITHTCLHEYRKFEPEEMEEIQDEEKLLIFDLERLLARFLDELKMRQVQLPSYITGLWRTNMASFLSTSRPHSAQEINHILELGVILDSRQTQEGEVFHPSSDERLFEVDRGAAGKYKG</sequence>
<dbReference type="EMBL" id="MDDG01000017">
    <property type="protein sequence ID" value="OQE34528.1"/>
    <property type="molecule type" value="Genomic_DNA"/>
</dbReference>
<keyword evidence="2" id="KW-1185">Reference proteome</keyword>
<organism evidence="1 2">
    <name type="scientific">Penicillium coprophilum</name>
    <dbReference type="NCBI Taxonomy" id="36646"/>
    <lineage>
        <taxon>Eukaryota</taxon>
        <taxon>Fungi</taxon>
        <taxon>Dikarya</taxon>
        <taxon>Ascomycota</taxon>
        <taxon>Pezizomycotina</taxon>
        <taxon>Eurotiomycetes</taxon>
        <taxon>Eurotiomycetidae</taxon>
        <taxon>Eurotiales</taxon>
        <taxon>Aspergillaceae</taxon>
        <taxon>Penicillium</taxon>
    </lineage>
</organism>
<gene>
    <name evidence="1" type="ORF">PENCOP_c017G04471</name>
</gene>
<dbReference type="Proteomes" id="UP000191500">
    <property type="component" value="Unassembled WGS sequence"/>
</dbReference>
<dbReference type="AlphaFoldDB" id="A0A1V6U7R2"/>
<protein>
    <recommendedName>
        <fullName evidence="3">Fungal N-terminal domain-containing protein</fullName>
    </recommendedName>
</protein>
<proteinExistence type="predicted"/>
<reference evidence="2" key="1">
    <citation type="journal article" date="2017" name="Nat. Microbiol.">
        <title>Global analysis of biosynthetic gene clusters reveals vast potential of secondary metabolite production in Penicillium species.</title>
        <authorList>
            <person name="Nielsen J.C."/>
            <person name="Grijseels S."/>
            <person name="Prigent S."/>
            <person name="Ji B."/>
            <person name="Dainat J."/>
            <person name="Nielsen K.F."/>
            <person name="Frisvad J.C."/>
            <person name="Workman M."/>
            <person name="Nielsen J."/>
        </authorList>
    </citation>
    <scope>NUCLEOTIDE SEQUENCE [LARGE SCALE GENOMIC DNA]</scope>
    <source>
        <strain evidence="2">IBT 31321</strain>
    </source>
</reference>
<accession>A0A1V6U7R2</accession>
<evidence type="ECO:0000313" key="1">
    <source>
        <dbReference type="EMBL" id="OQE34528.1"/>
    </source>
</evidence>
<name>A0A1V6U7R2_9EURO</name>
<evidence type="ECO:0008006" key="3">
    <source>
        <dbReference type="Google" id="ProtNLM"/>
    </source>
</evidence>
<evidence type="ECO:0000313" key="2">
    <source>
        <dbReference type="Proteomes" id="UP000191500"/>
    </source>
</evidence>
<comment type="caution">
    <text evidence="1">The sequence shown here is derived from an EMBL/GenBank/DDBJ whole genome shotgun (WGS) entry which is preliminary data.</text>
</comment>